<gene>
    <name evidence="4" type="ORF">UFOVP1055_3</name>
    <name evidence="5" type="ORF">UFOVP1270_3</name>
    <name evidence="6" type="ORF">UFOVP1397_3</name>
    <name evidence="7" type="ORF">UFOVP1506_4</name>
    <name evidence="1" type="ORF">UFOVP292_4</name>
    <name evidence="2" type="ORF">UFOVP559_3</name>
    <name evidence="3" type="ORF">UFOVP880_19</name>
</gene>
<dbReference type="EMBL" id="LR796518">
    <property type="protein sequence ID" value="CAB4149427.1"/>
    <property type="molecule type" value="Genomic_DNA"/>
</dbReference>
<dbReference type="EMBL" id="LR796820">
    <property type="protein sequence ID" value="CAB4168333.1"/>
    <property type="molecule type" value="Genomic_DNA"/>
</dbReference>
<reference evidence="2" key="1">
    <citation type="submission" date="2020-04" db="EMBL/GenBank/DDBJ databases">
        <authorList>
            <person name="Chiriac C."/>
            <person name="Salcher M."/>
            <person name="Ghai R."/>
            <person name="Kavagutti S V."/>
        </authorList>
    </citation>
    <scope>NUCLEOTIDE SEQUENCE</scope>
</reference>
<evidence type="ECO:0000313" key="3">
    <source>
        <dbReference type="EMBL" id="CAB4168333.1"/>
    </source>
</evidence>
<organism evidence="2">
    <name type="scientific">uncultured Caudovirales phage</name>
    <dbReference type="NCBI Taxonomy" id="2100421"/>
    <lineage>
        <taxon>Viruses</taxon>
        <taxon>Duplodnaviria</taxon>
        <taxon>Heunggongvirae</taxon>
        <taxon>Uroviricota</taxon>
        <taxon>Caudoviricetes</taxon>
        <taxon>Peduoviridae</taxon>
        <taxon>Maltschvirus</taxon>
        <taxon>Maltschvirus maltsch</taxon>
    </lineage>
</organism>
<dbReference type="EMBL" id="LR797333">
    <property type="protein sequence ID" value="CAB4203752.1"/>
    <property type="molecule type" value="Genomic_DNA"/>
</dbReference>
<dbReference type="EMBL" id="LR796298">
    <property type="protein sequence ID" value="CAB4135317.1"/>
    <property type="molecule type" value="Genomic_DNA"/>
</dbReference>
<evidence type="ECO:0000313" key="5">
    <source>
        <dbReference type="EMBL" id="CAB4194815.1"/>
    </source>
</evidence>
<protein>
    <submittedName>
        <fullName evidence="2">Uncharacterized protein</fullName>
    </submittedName>
</protein>
<proteinExistence type="predicted"/>
<accession>A0A6J5MUD5</accession>
<dbReference type="EMBL" id="LR798351">
    <property type="protein sequence ID" value="CAB5225823.1"/>
    <property type="molecule type" value="Genomic_DNA"/>
</dbReference>
<evidence type="ECO:0000313" key="6">
    <source>
        <dbReference type="EMBL" id="CAB4203752.1"/>
    </source>
</evidence>
<evidence type="ECO:0000313" key="2">
    <source>
        <dbReference type="EMBL" id="CAB4149427.1"/>
    </source>
</evidence>
<evidence type="ECO:0000313" key="4">
    <source>
        <dbReference type="EMBL" id="CAB4180053.1"/>
    </source>
</evidence>
<evidence type="ECO:0000313" key="1">
    <source>
        <dbReference type="EMBL" id="CAB4135317.1"/>
    </source>
</evidence>
<sequence>MTTEFHQPINPIRIWTKGSQYRFGHPVFAIAISNGEHVEYLTINGQFMPVEVITHAEVLLNGQWTPLHTVEIPNPQT</sequence>
<name>A0A6J5MUD5_9CAUD</name>
<evidence type="ECO:0000313" key="7">
    <source>
        <dbReference type="EMBL" id="CAB5225823.1"/>
    </source>
</evidence>
<dbReference type="EMBL" id="LR796985">
    <property type="protein sequence ID" value="CAB4180053.1"/>
    <property type="molecule type" value="Genomic_DNA"/>
</dbReference>
<dbReference type="EMBL" id="LR797218">
    <property type="protein sequence ID" value="CAB4194815.1"/>
    <property type="molecule type" value="Genomic_DNA"/>
</dbReference>